<feature type="transmembrane region" description="Helical" evidence="3">
    <location>
        <begin position="97"/>
        <end position="116"/>
    </location>
</feature>
<dbReference type="InterPro" id="IPR051951">
    <property type="entry name" value="UNC-93_regulatory"/>
</dbReference>
<protein>
    <submittedName>
        <fullName evidence="4">Protein unc-93-A</fullName>
    </submittedName>
</protein>
<keyword evidence="3" id="KW-1133">Transmembrane helix</keyword>
<comment type="caution">
    <text evidence="4">The sequence shown here is derived from an EMBL/GenBank/DDBJ whole genome shotgun (WGS) entry which is preliminary data.</text>
</comment>
<keyword evidence="3" id="KW-0472">Membrane</keyword>
<feature type="transmembrane region" description="Helical" evidence="3">
    <location>
        <begin position="66"/>
        <end position="85"/>
    </location>
</feature>
<evidence type="ECO:0000256" key="2">
    <source>
        <dbReference type="SAM" id="MobiDB-lite"/>
    </source>
</evidence>
<accession>A0A8J5ZAK7</accession>
<dbReference type="Proteomes" id="UP000700334">
    <property type="component" value="Unassembled WGS sequence"/>
</dbReference>
<keyword evidence="3" id="KW-0812">Transmembrane</keyword>
<dbReference type="PANTHER" id="PTHR19444:SF13">
    <property type="entry name" value="PROTEIN UNC-93 HOMOLOG A"/>
    <property type="match status" value="1"/>
</dbReference>
<dbReference type="OrthoDB" id="78663at2759"/>
<reference evidence="4" key="1">
    <citation type="journal article" date="2021" name="Evol. Appl.">
        <title>The genome of the Pyrenean desman and the effects of bottlenecks and inbreeding on the genomic landscape of an endangered species.</title>
        <authorList>
            <person name="Escoda L."/>
            <person name="Castresana J."/>
        </authorList>
    </citation>
    <scope>NUCLEOTIDE SEQUENCE</scope>
    <source>
        <strain evidence="4">IBE-C5619</strain>
    </source>
</reference>
<dbReference type="PANTHER" id="PTHR19444">
    <property type="entry name" value="UNC-93 RELATED"/>
    <property type="match status" value="1"/>
</dbReference>
<comment type="similarity">
    <text evidence="1">Belongs to the unc-93 family.</text>
</comment>
<name>A0A8J5ZAK7_GALPY</name>
<proteinExistence type="inferred from homology"/>
<sequence>MGRPADRLAGRPAQARTAADGLPTLPPRAELRPAQPTRGPGTPATGRPTLTAARVPQSSLHSEKGLGVTTLSTLYAGVLLSSMLLPPLLIQRLGCKWTIVLSMCGYVAFSLGNFYASW</sequence>
<gene>
    <name evidence="4" type="ORF">J0S82_015866</name>
</gene>
<evidence type="ECO:0000313" key="5">
    <source>
        <dbReference type="Proteomes" id="UP000700334"/>
    </source>
</evidence>
<dbReference type="EMBL" id="JAGFMF010012282">
    <property type="protein sequence ID" value="KAG8504738.1"/>
    <property type="molecule type" value="Genomic_DNA"/>
</dbReference>
<evidence type="ECO:0000256" key="1">
    <source>
        <dbReference type="ARBA" id="ARBA00009172"/>
    </source>
</evidence>
<keyword evidence="5" id="KW-1185">Reference proteome</keyword>
<evidence type="ECO:0000256" key="3">
    <source>
        <dbReference type="SAM" id="Phobius"/>
    </source>
</evidence>
<evidence type="ECO:0000313" key="4">
    <source>
        <dbReference type="EMBL" id="KAG8504738.1"/>
    </source>
</evidence>
<feature type="region of interest" description="Disordered" evidence="2">
    <location>
        <begin position="1"/>
        <end position="58"/>
    </location>
</feature>
<organism evidence="4 5">
    <name type="scientific">Galemys pyrenaicus</name>
    <name type="common">Iberian desman</name>
    <name type="synonym">Pyrenean desman</name>
    <dbReference type="NCBI Taxonomy" id="202257"/>
    <lineage>
        <taxon>Eukaryota</taxon>
        <taxon>Metazoa</taxon>
        <taxon>Chordata</taxon>
        <taxon>Craniata</taxon>
        <taxon>Vertebrata</taxon>
        <taxon>Euteleostomi</taxon>
        <taxon>Mammalia</taxon>
        <taxon>Eutheria</taxon>
        <taxon>Laurasiatheria</taxon>
        <taxon>Eulipotyphla</taxon>
        <taxon>Talpidae</taxon>
        <taxon>Galemys</taxon>
    </lineage>
</organism>
<dbReference type="AlphaFoldDB" id="A0A8J5ZAK7"/>